<evidence type="ECO:0000313" key="3">
    <source>
        <dbReference type="EMBL" id="TGO53552.1"/>
    </source>
</evidence>
<feature type="domain" description="DUF7053" evidence="2">
    <location>
        <begin position="2"/>
        <end position="170"/>
    </location>
</feature>
<dbReference type="AlphaFoldDB" id="A0A4Z1I296"/>
<protein>
    <recommendedName>
        <fullName evidence="2">DUF7053 domain-containing protein</fullName>
    </recommendedName>
</protein>
<reference evidence="3 4" key="1">
    <citation type="submission" date="2017-12" db="EMBL/GenBank/DDBJ databases">
        <title>Comparative genomics of Botrytis spp.</title>
        <authorList>
            <person name="Valero-Jimenez C.A."/>
            <person name="Tapia P."/>
            <person name="Veloso J."/>
            <person name="Silva-Moreno E."/>
            <person name="Staats M."/>
            <person name="Valdes J.H."/>
            <person name="Van Kan J.A.L."/>
        </authorList>
    </citation>
    <scope>NUCLEOTIDE SEQUENCE [LARGE SCALE GENOMIC DNA]</scope>
    <source>
        <strain evidence="3 4">MUCL11595</strain>
    </source>
</reference>
<dbReference type="Proteomes" id="UP000297527">
    <property type="component" value="Unassembled WGS sequence"/>
</dbReference>
<feature type="region of interest" description="Disordered" evidence="1">
    <location>
        <begin position="183"/>
        <end position="332"/>
    </location>
</feature>
<dbReference type="PANTHER" id="PTHR38117:SF2">
    <property type="entry name" value="NACHT AND WD40 DOMAIN PROTEIN"/>
    <property type="match status" value="1"/>
</dbReference>
<gene>
    <name evidence="3" type="ORF">BCON_0121g00330</name>
</gene>
<keyword evidence="4" id="KW-1185">Reference proteome</keyword>
<proteinExistence type="predicted"/>
<dbReference type="EMBL" id="PQXN01000121">
    <property type="protein sequence ID" value="TGO53552.1"/>
    <property type="molecule type" value="Genomic_DNA"/>
</dbReference>
<dbReference type="OrthoDB" id="3246050at2759"/>
<name>A0A4Z1I296_9HELO</name>
<dbReference type="Pfam" id="PF23155">
    <property type="entry name" value="DUF7053"/>
    <property type="match status" value="1"/>
</dbReference>
<accession>A0A4Z1I296</accession>
<comment type="caution">
    <text evidence="3">The sequence shown here is derived from an EMBL/GenBank/DDBJ whole genome shotgun (WGS) entry which is preliminary data.</text>
</comment>
<dbReference type="InterPro" id="IPR055481">
    <property type="entry name" value="DUF7053"/>
</dbReference>
<feature type="compositionally biased region" description="Low complexity" evidence="1">
    <location>
        <begin position="258"/>
        <end position="273"/>
    </location>
</feature>
<evidence type="ECO:0000256" key="1">
    <source>
        <dbReference type="SAM" id="MobiDB-lite"/>
    </source>
</evidence>
<dbReference type="PANTHER" id="PTHR38117">
    <property type="entry name" value="NACHT AND WD40 DOMAIN PROTEIN"/>
    <property type="match status" value="1"/>
</dbReference>
<organism evidence="3 4">
    <name type="scientific">Botryotinia convoluta</name>
    <dbReference type="NCBI Taxonomy" id="54673"/>
    <lineage>
        <taxon>Eukaryota</taxon>
        <taxon>Fungi</taxon>
        <taxon>Dikarya</taxon>
        <taxon>Ascomycota</taxon>
        <taxon>Pezizomycotina</taxon>
        <taxon>Leotiomycetes</taxon>
        <taxon>Helotiales</taxon>
        <taxon>Sclerotiniaceae</taxon>
        <taxon>Botryotinia</taxon>
    </lineage>
</organism>
<feature type="compositionally biased region" description="Polar residues" evidence="1">
    <location>
        <begin position="286"/>
        <end position="299"/>
    </location>
</feature>
<evidence type="ECO:0000313" key="4">
    <source>
        <dbReference type="Proteomes" id="UP000297527"/>
    </source>
</evidence>
<sequence length="332" mass="36950">MAKTIFTTITPLPPNVSRQTVLDTLHDHLEMIDLNPSHAERTPTKPPSSATPEEYHCQWYRITDRIAYLPGNLYTGTVSFNACFHDLANGLQTHCYAPMGLDIKEKWTIGGNMPGEPAVPREIGINAPVEGLYIREDVEMKCNILMTRFVRKTLQECLKALVARLVVKAQLQEAHERNRRLTVGSASGYERDGDTMTPPLSPPLRSPGMASVSSVGRRGSAYSGLSVPTSPPLTPYNPEKWAEAGMKGHPALNPYTPLQLQQQQQQQQQQLYQMHHDRKSYGGQDQRWSGISDKTQTSLPGPPNYANKPVDYTNKPTRISEMEAPPGPVELP</sequence>
<evidence type="ECO:0000259" key="2">
    <source>
        <dbReference type="Pfam" id="PF23155"/>
    </source>
</evidence>